<dbReference type="Proteomes" id="UP000029120">
    <property type="component" value="Unassembled WGS sequence"/>
</dbReference>
<accession>A0A087G0C6</accession>
<name>A0A087G0C6_ARAAL</name>
<dbReference type="EMBL" id="KL980108">
    <property type="protein sequence ID" value="KFK23328.1"/>
    <property type="molecule type" value="Genomic_DNA"/>
</dbReference>
<keyword evidence="2" id="KW-1185">Reference proteome</keyword>
<proteinExistence type="predicted"/>
<dbReference type="AlphaFoldDB" id="A0A087G0C6"/>
<reference evidence="2" key="1">
    <citation type="journal article" date="2015" name="Nat. Plants">
        <title>Genome expansion of Arabis alpina linked with retrotransposition and reduced symmetric DNA methylation.</title>
        <authorList>
            <person name="Willing E.M."/>
            <person name="Rawat V."/>
            <person name="Mandakova T."/>
            <person name="Maumus F."/>
            <person name="James G.V."/>
            <person name="Nordstroem K.J."/>
            <person name="Becker C."/>
            <person name="Warthmann N."/>
            <person name="Chica C."/>
            <person name="Szarzynska B."/>
            <person name="Zytnicki M."/>
            <person name="Albani M.C."/>
            <person name="Kiefer C."/>
            <person name="Bergonzi S."/>
            <person name="Castaings L."/>
            <person name="Mateos J.L."/>
            <person name="Berns M.C."/>
            <person name="Bujdoso N."/>
            <person name="Piofczyk T."/>
            <person name="de Lorenzo L."/>
            <person name="Barrero-Sicilia C."/>
            <person name="Mateos I."/>
            <person name="Piednoel M."/>
            <person name="Hagmann J."/>
            <person name="Chen-Min-Tao R."/>
            <person name="Iglesias-Fernandez R."/>
            <person name="Schuster S.C."/>
            <person name="Alonso-Blanco C."/>
            <person name="Roudier F."/>
            <person name="Carbonero P."/>
            <person name="Paz-Ares J."/>
            <person name="Davis S.J."/>
            <person name="Pecinka A."/>
            <person name="Quesneville H."/>
            <person name="Colot V."/>
            <person name="Lysak M.A."/>
            <person name="Weigel D."/>
            <person name="Coupland G."/>
            <person name="Schneeberger K."/>
        </authorList>
    </citation>
    <scope>NUCLEOTIDE SEQUENCE [LARGE SCALE GENOMIC DNA]</scope>
    <source>
        <strain evidence="2">cv. Pajares</strain>
    </source>
</reference>
<dbReference type="Gramene" id="KFK23328">
    <property type="protein sequence ID" value="KFK23328"/>
    <property type="gene ID" value="AALP_AAs73216U000200"/>
</dbReference>
<evidence type="ECO:0000313" key="1">
    <source>
        <dbReference type="EMBL" id="KFK23328.1"/>
    </source>
</evidence>
<evidence type="ECO:0000313" key="2">
    <source>
        <dbReference type="Proteomes" id="UP000029120"/>
    </source>
</evidence>
<sequence length="34" mass="3815">MENFQKIEADVSLEAHVLDASRLLSIVMATWPLS</sequence>
<protein>
    <submittedName>
        <fullName evidence="1">Uncharacterized protein</fullName>
    </submittedName>
</protein>
<gene>
    <name evidence="1" type="ORF">AALP_AAs73216U000200</name>
</gene>
<organism evidence="1 2">
    <name type="scientific">Arabis alpina</name>
    <name type="common">Alpine rock-cress</name>
    <dbReference type="NCBI Taxonomy" id="50452"/>
    <lineage>
        <taxon>Eukaryota</taxon>
        <taxon>Viridiplantae</taxon>
        <taxon>Streptophyta</taxon>
        <taxon>Embryophyta</taxon>
        <taxon>Tracheophyta</taxon>
        <taxon>Spermatophyta</taxon>
        <taxon>Magnoliopsida</taxon>
        <taxon>eudicotyledons</taxon>
        <taxon>Gunneridae</taxon>
        <taxon>Pentapetalae</taxon>
        <taxon>rosids</taxon>
        <taxon>malvids</taxon>
        <taxon>Brassicales</taxon>
        <taxon>Brassicaceae</taxon>
        <taxon>Arabideae</taxon>
        <taxon>Arabis</taxon>
    </lineage>
</organism>